<feature type="domain" description="C2H2-type" evidence="10">
    <location>
        <begin position="657"/>
        <end position="679"/>
    </location>
</feature>
<keyword evidence="4 8" id="KW-0863">Zinc-finger</keyword>
<feature type="region of interest" description="Disordered" evidence="9">
    <location>
        <begin position="434"/>
        <end position="474"/>
    </location>
</feature>
<keyword evidence="6" id="KW-0539">Nucleus</keyword>
<feature type="domain" description="C2H2-type" evidence="10">
    <location>
        <begin position="385"/>
        <end position="412"/>
    </location>
</feature>
<evidence type="ECO:0000256" key="2">
    <source>
        <dbReference type="ARBA" id="ARBA00022723"/>
    </source>
</evidence>
<evidence type="ECO:0000256" key="1">
    <source>
        <dbReference type="ARBA" id="ARBA00004123"/>
    </source>
</evidence>
<evidence type="ECO:0000256" key="9">
    <source>
        <dbReference type="SAM" id="MobiDB-lite"/>
    </source>
</evidence>
<feature type="region of interest" description="Disordered" evidence="9">
    <location>
        <begin position="347"/>
        <end position="375"/>
    </location>
</feature>
<feature type="compositionally biased region" description="Basic and acidic residues" evidence="9">
    <location>
        <begin position="300"/>
        <end position="313"/>
    </location>
</feature>
<keyword evidence="3" id="KW-0677">Repeat</keyword>
<feature type="domain" description="C2H2-type" evidence="10">
    <location>
        <begin position="561"/>
        <end position="589"/>
    </location>
</feature>
<keyword evidence="5" id="KW-0862">Zinc</keyword>
<comment type="caution">
    <text evidence="11">The sequence shown here is derived from an EMBL/GenBank/DDBJ whole genome shotgun (WGS) entry which is preliminary data.</text>
</comment>
<keyword evidence="2" id="KW-0479">Metal-binding</keyword>
<dbReference type="InterPro" id="IPR013087">
    <property type="entry name" value="Znf_C2H2_type"/>
</dbReference>
<sequence>MELNFYCCSFCYQNVDEDENVLEKEEANEVLSKFRKLVSRCFAMGRKREEEFSQVKLESCPDCLTIVTSFCDLYHQLKCLELEVEWRLSRLKKVMSLADGVEFRKENFRKRWRKRGGDQREGEREAVEEFRKELIKKCNLLSRISFPKVTLTRKRRKINQAELDRILANPQSIIPFLGKGVVSGEGLMVDLVLVPNQHAWRQASPEKLGVDDGEKIPVITNVQGAATAPPQLPPVPIVTAAVAAATPVPLAQEAVVPMEIEQVSSEPSSSSLSGSVSLRPKRKAATSKPPILEDDTQSEETQKADDIENHNDNPDDSDFDFDNEAEVELISVADSDDDDYHIDEDEAGAKSELEQKKKVSSSVRSPSRKKRKTASASYTVTELNYTCDNCCRRFETEEKLKAHQKLHGEFKCFETTCSFKADYAPKLAEHELKHSQKNIKVDGDGEEDEQEGEDDDDHNESELKSGTSSTSVTVKTKKTLKTGKGSHIVYCPRCPNLKLTRKTSYILHFLEAHLNLQSLNDINQCIICKLTFLETPTGRRSLKKHMRTQHNIEGLEPSSIIHCDKCPAYFLKHSHLFAHNKRAHGGDMLQCKVCGSKLANSFSLRMHRIEVHKLNPLDFQFLCDILGCEERLETERDLESHKRARHNKSFKKQVDIMICTECGKKCAGPLGLQGHMRTHQEGFEEGLRKNNKKEASIVCDECGKSFINNSRLECHKEVVHLGPEHWKFECEVCGKKCFNNNKLEEHKRVHVKEKPFVCDVCGASYAHAHNLRQHKKIKHSLRKEEIKQDVC</sequence>
<organism evidence="11 12">
    <name type="scientific">Orchesella dallaii</name>
    <dbReference type="NCBI Taxonomy" id="48710"/>
    <lineage>
        <taxon>Eukaryota</taxon>
        <taxon>Metazoa</taxon>
        <taxon>Ecdysozoa</taxon>
        <taxon>Arthropoda</taxon>
        <taxon>Hexapoda</taxon>
        <taxon>Collembola</taxon>
        <taxon>Entomobryomorpha</taxon>
        <taxon>Entomobryoidea</taxon>
        <taxon>Orchesellidae</taxon>
        <taxon>Orchesellinae</taxon>
        <taxon>Orchesella</taxon>
    </lineage>
</organism>
<dbReference type="InterPro" id="IPR050527">
    <property type="entry name" value="Snail/Krueppel_Znf"/>
</dbReference>
<feature type="compositionally biased region" description="Acidic residues" evidence="9">
    <location>
        <begin position="444"/>
        <end position="459"/>
    </location>
</feature>
<evidence type="ECO:0000256" key="7">
    <source>
        <dbReference type="ARBA" id="ARBA00037948"/>
    </source>
</evidence>
<accession>A0ABP1QDS6</accession>
<feature type="domain" description="C2H2-type" evidence="10">
    <location>
        <begin position="697"/>
        <end position="725"/>
    </location>
</feature>
<feature type="compositionally biased region" description="Low complexity" evidence="9">
    <location>
        <begin position="464"/>
        <end position="474"/>
    </location>
</feature>
<feature type="compositionally biased region" description="Basic and acidic residues" evidence="9">
    <location>
        <begin position="347"/>
        <end position="357"/>
    </location>
</feature>
<evidence type="ECO:0000256" key="8">
    <source>
        <dbReference type="PROSITE-ProRule" id="PRU00042"/>
    </source>
</evidence>
<dbReference type="PROSITE" id="PS00028">
    <property type="entry name" value="ZINC_FINGER_C2H2_1"/>
    <property type="match status" value="7"/>
</dbReference>
<feature type="domain" description="C2H2-type" evidence="10">
    <location>
        <begin position="756"/>
        <end position="784"/>
    </location>
</feature>
<comment type="subcellular location">
    <subcellularLocation>
        <location evidence="1">Nucleus</location>
    </subcellularLocation>
</comment>
<comment type="similarity">
    <text evidence="7">Belongs to the snail C2H2-type zinc-finger protein family.</text>
</comment>
<dbReference type="Proteomes" id="UP001642540">
    <property type="component" value="Unassembled WGS sequence"/>
</dbReference>
<reference evidence="11 12" key="1">
    <citation type="submission" date="2024-08" db="EMBL/GenBank/DDBJ databases">
        <authorList>
            <person name="Cucini C."/>
            <person name="Frati F."/>
        </authorList>
    </citation>
    <scope>NUCLEOTIDE SEQUENCE [LARGE SCALE GENOMIC DNA]</scope>
</reference>
<dbReference type="PROSITE" id="PS50157">
    <property type="entry name" value="ZINC_FINGER_C2H2_2"/>
    <property type="match status" value="6"/>
</dbReference>
<dbReference type="EMBL" id="CAXLJM020000030">
    <property type="protein sequence ID" value="CAL8098598.1"/>
    <property type="molecule type" value="Genomic_DNA"/>
</dbReference>
<evidence type="ECO:0000313" key="12">
    <source>
        <dbReference type="Proteomes" id="UP001642540"/>
    </source>
</evidence>
<feature type="compositionally biased region" description="Basic and acidic residues" evidence="9">
    <location>
        <begin position="434"/>
        <end position="443"/>
    </location>
</feature>
<proteinExistence type="inferred from homology"/>
<dbReference type="Pfam" id="PF00096">
    <property type="entry name" value="zf-C2H2"/>
    <property type="match status" value="2"/>
</dbReference>
<dbReference type="InterPro" id="IPR036236">
    <property type="entry name" value="Znf_C2H2_sf"/>
</dbReference>
<dbReference type="PANTHER" id="PTHR24388">
    <property type="entry name" value="ZINC FINGER PROTEIN"/>
    <property type="match status" value="1"/>
</dbReference>
<feature type="compositionally biased region" description="Low complexity" evidence="9">
    <location>
        <begin position="264"/>
        <end position="277"/>
    </location>
</feature>
<feature type="domain" description="C2H2-type" evidence="10">
    <location>
        <begin position="728"/>
        <end position="755"/>
    </location>
</feature>
<evidence type="ECO:0000256" key="3">
    <source>
        <dbReference type="ARBA" id="ARBA00022737"/>
    </source>
</evidence>
<feature type="region of interest" description="Disordered" evidence="9">
    <location>
        <begin position="262"/>
        <end position="320"/>
    </location>
</feature>
<keyword evidence="12" id="KW-1185">Reference proteome</keyword>
<evidence type="ECO:0000256" key="6">
    <source>
        <dbReference type="ARBA" id="ARBA00023242"/>
    </source>
</evidence>
<evidence type="ECO:0000256" key="4">
    <source>
        <dbReference type="ARBA" id="ARBA00022771"/>
    </source>
</evidence>
<dbReference type="PANTHER" id="PTHR24388:SF54">
    <property type="entry name" value="PROTEIN ESCARGOT"/>
    <property type="match status" value="1"/>
</dbReference>
<name>A0ABP1QDS6_9HEXA</name>
<evidence type="ECO:0000256" key="5">
    <source>
        <dbReference type="ARBA" id="ARBA00022833"/>
    </source>
</evidence>
<dbReference type="SUPFAM" id="SSF57667">
    <property type="entry name" value="beta-beta-alpha zinc fingers"/>
    <property type="match status" value="3"/>
</dbReference>
<dbReference type="Gene3D" id="3.30.160.60">
    <property type="entry name" value="Classic Zinc Finger"/>
    <property type="match status" value="5"/>
</dbReference>
<protein>
    <recommendedName>
        <fullName evidence="10">C2H2-type domain-containing protein</fullName>
    </recommendedName>
</protein>
<dbReference type="SMART" id="SM00355">
    <property type="entry name" value="ZnF_C2H2"/>
    <property type="match status" value="11"/>
</dbReference>
<gene>
    <name evidence="11" type="ORF">ODALV1_LOCUS9988</name>
</gene>
<evidence type="ECO:0000313" key="11">
    <source>
        <dbReference type="EMBL" id="CAL8098598.1"/>
    </source>
</evidence>
<evidence type="ECO:0000259" key="10">
    <source>
        <dbReference type="PROSITE" id="PS50157"/>
    </source>
</evidence>